<evidence type="ECO:0000256" key="9">
    <source>
        <dbReference type="SAM" id="Phobius"/>
    </source>
</evidence>
<feature type="compositionally biased region" description="Polar residues" evidence="8">
    <location>
        <begin position="89"/>
        <end position="99"/>
    </location>
</feature>
<dbReference type="Gene3D" id="1.10.287.1260">
    <property type="match status" value="1"/>
</dbReference>
<feature type="transmembrane region" description="Helical" evidence="9">
    <location>
        <begin position="307"/>
        <end position="329"/>
    </location>
</feature>
<evidence type="ECO:0000256" key="3">
    <source>
        <dbReference type="ARBA" id="ARBA00022475"/>
    </source>
</evidence>
<dbReference type="InterPro" id="IPR052702">
    <property type="entry name" value="MscS-like_channel"/>
</dbReference>
<evidence type="ECO:0000256" key="6">
    <source>
        <dbReference type="ARBA" id="ARBA00023136"/>
    </source>
</evidence>
<dbReference type="Gene3D" id="2.30.30.60">
    <property type="match status" value="1"/>
</dbReference>
<evidence type="ECO:0000313" key="13">
    <source>
        <dbReference type="EMBL" id="QTR46801.1"/>
    </source>
</evidence>
<reference evidence="13 14" key="1">
    <citation type="submission" date="2021-04" db="EMBL/GenBank/DDBJ databases">
        <title>Genomics, taxonomy and metabolism of representatives of sulfur bacteria of the genus Thiothrix: Thiothrix fructosivorans QT, Thiothrix unzii A1T and three new species, Thiothrix subterranea sp. nov., Thiothrix litoralis sp. nov. and 'Candidatus Thiothrix anitrata' sp. nov.</title>
        <authorList>
            <person name="Ravin N.V."/>
            <person name="Smolyakov D."/>
            <person name="Rudenko T.S."/>
            <person name="Mardanov A.V."/>
            <person name="Beletsky A.V."/>
            <person name="Markov N.D."/>
            <person name="Fomenkov A.I."/>
            <person name="Roberts R.J."/>
            <person name="Karnachuk O.V."/>
            <person name="Novikov A."/>
            <person name="Grabovich M.Y."/>
        </authorList>
    </citation>
    <scope>NUCLEOTIDE SEQUENCE [LARGE SCALE GENOMIC DNA]</scope>
    <source>
        <strain evidence="13 14">AS</strain>
    </source>
</reference>
<feature type="transmembrane region" description="Helical" evidence="9">
    <location>
        <begin position="577"/>
        <end position="606"/>
    </location>
</feature>
<dbReference type="InterPro" id="IPR006685">
    <property type="entry name" value="MscS_channel_2nd"/>
</dbReference>
<evidence type="ECO:0000256" key="4">
    <source>
        <dbReference type="ARBA" id="ARBA00022692"/>
    </source>
</evidence>
<dbReference type="Pfam" id="PF21082">
    <property type="entry name" value="MS_channel_3rd"/>
    <property type="match status" value="1"/>
</dbReference>
<feature type="transmembrane region" description="Helical" evidence="9">
    <location>
        <begin position="508"/>
        <end position="527"/>
    </location>
</feature>
<feature type="domain" description="Mechanosensitive ion channel MscS C-terminal" evidence="12">
    <location>
        <begin position="669"/>
        <end position="753"/>
    </location>
</feature>
<keyword evidence="5 9" id="KW-1133">Transmembrane helix</keyword>
<feature type="transmembrane region" description="Helical" evidence="9">
    <location>
        <begin position="242"/>
        <end position="259"/>
    </location>
</feature>
<feature type="transmembrane region" description="Helical" evidence="9">
    <location>
        <begin position="458"/>
        <end position="480"/>
    </location>
</feature>
<feature type="transmembrane region" description="Helical" evidence="9">
    <location>
        <begin position="190"/>
        <end position="210"/>
    </location>
</feature>
<evidence type="ECO:0000313" key="14">
    <source>
        <dbReference type="Proteomes" id="UP000672039"/>
    </source>
</evidence>
<evidence type="ECO:0000259" key="12">
    <source>
        <dbReference type="Pfam" id="PF21082"/>
    </source>
</evidence>
<proteinExistence type="inferred from homology"/>
<feature type="transmembrane region" description="Helical" evidence="9">
    <location>
        <begin position="402"/>
        <end position="421"/>
    </location>
</feature>
<comment type="similarity">
    <text evidence="2">Belongs to the MscS (TC 1.A.23) family.</text>
</comment>
<name>A0ABX7WU63_9GAMM</name>
<keyword evidence="3" id="KW-1003">Cell membrane</keyword>
<sequence>MQGKLLYLGRTFLLVMCFLLPLQAAENTFTAEALDALSKQLDSAEKEFQQYDTDITRLESLTTTATELGQKAQACISQYEQEQTQTQQASESLGTSTATDDTEVKRKRTELEAQKQQADKTLSQCRLISLRANTLLESARKSRQDLLKQQLFAPSDSLFTHLYIILLEPDTWKRELEGLINKLLQPLINWYNLIIALSYGLAGLIVGLFWSTHKRRQYRAQTPAIHETSPTLAAVWRSLLRVMPYVLFAGLSGLSLYFHPAGTPIIPQFIQTLLVFSLSYGILHSLLRTTAQVDGIMPADKKASNRLYIWARLLLFSTMTGVVIHSQLFDSTSLENPEPSHLIALLRIACGTLVGIALIRLIWLMSTHFLSIKRIRLHLLTALVITLAIGSLWLGYRNFSSYLFTGVFGTLFLLLTTLLLINIPAEIFDGLDEGKVEWQQRLRHQLGLKAGQFVPGLIWLRLTNTLVIYGLLVILLLRLWGMSEQSQITLLNQLSNGIHIAGFTLEPLRIIGGLLALALLVSLTQVFKKHFSESWLRRTTLSRGAREASTTISGYIGILLSILVGLSVAGIQFEKLAIIAGALSVGIGFGLQNIVNNFVSGLILLFERPIRRGDWIKVGTAEGYVREISIRSTTIQTFDRSDIIVPNSEIISGQVTNMMLNDNFGRLILPIGVAYGSDTAQVMVILREAATTHPAVLKERTDMKISVFFRGFGADSLDFELRCFIRDIESKLSVTSDINLAIDKAFRQQGIDIPFPQRTLHLAKGSEVPAKSPDLS</sequence>
<gene>
    <name evidence="13" type="ORF">J9253_02295</name>
</gene>
<keyword evidence="7" id="KW-0175">Coiled coil</keyword>
<dbReference type="InterPro" id="IPR011014">
    <property type="entry name" value="MscS_channel_TM-2"/>
</dbReference>
<evidence type="ECO:0000256" key="10">
    <source>
        <dbReference type="SAM" id="SignalP"/>
    </source>
</evidence>
<dbReference type="Pfam" id="PF00924">
    <property type="entry name" value="MS_channel_2nd"/>
    <property type="match status" value="1"/>
</dbReference>
<feature type="transmembrane region" description="Helical" evidence="9">
    <location>
        <begin position="548"/>
        <end position="571"/>
    </location>
</feature>
<feature type="transmembrane region" description="Helical" evidence="9">
    <location>
        <begin position="265"/>
        <end position="287"/>
    </location>
</feature>
<dbReference type="InterPro" id="IPR023408">
    <property type="entry name" value="MscS_beta-dom_sf"/>
</dbReference>
<dbReference type="InterPro" id="IPR011066">
    <property type="entry name" value="MscS_channel_C_sf"/>
</dbReference>
<comment type="subcellular location">
    <subcellularLocation>
        <location evidence="1">Cell membrane</location>
        <topology evidence="1">Multi-pass membrane protein</topology>
    </subcellularLocation>
</comment>
<dbReference type="InterPro" id="IPR049278">
    <property type="entry name" value="MS_channel_C"/>
</dbReference>
<accession>A0ABX7WU63</accession>
<protein>
    <submittedName>
        <fullName evidence="13">Mechanosensitive ion channel</fullName>
    </submittedName>
</protein>
<dbReference type="SUPFAM" id="SSF82861">
    <property type="entry name" value="Mechanosensitive channel protein MscS (YggB), transmembrane region"/>
    <property type="match status" value="1"/>
</dbReference>
<evidence type="ECO:0000256" key="7">
    <source>
        <dbReference type="SAM" id="Coils"/>
    </source>
</evidence>
<dbReference type="Proteomes" id="UP000672039">
    <property type="component" value="Chromosome"/>
</dbReference>
<dbReference type="SUPFAM" id="SSF50182">
    <property type="entry name" value="Sm-like ribonucleoproteins"/>
    <property type="match status" value="1"/>
</dbReference>
<dbReference type="PANTHER" id="PTHR30347:SF1">
    <property type="entry name" value="MECHANOSENSITIVE CHANNEL MSCK"/>
    <property type="match status" value="1"/>
</dbReference>
<feature type="chain" id="PRO_5045580715" evidence="10">
    <location>
        <begin position="25"/>
        <end position="776"/>
    </location>
</feature>
<evidence type="ECO:0000256" key="5">
    <source>
        <dbReference type="ARBA" id="ARBA00022989"/>
    </source>
</evidence>
<keyword evidence="14" id="KW-1185">Reference proteome</keyword>
<evidence type="ECO:0000259" key="11">
    <source>
        <dbReference type="Pfam" id="PF00924"/>
    </source>
</evidence>
<feature type="transmembrane region" description="Helical" evidence="9">
    <location>
        <begin position="341"/>
        <end position="363"/>
    </location>
</feature>
<dbReference type="Gene3D" id="3.30.70.100">
    <property type="match status" value="1"/>
</dbReference>
<feature type="region of interest" description="Disordered" evidence="8">
    <location>
        <begin position="86"/>
        <end position="112"/>
    </location>
</feature>
<evidence type="ECO:0000256" key="8">
    <source>
        <dbReference type="SAM" id="MobiDB-lite"/>
    </source>
</evidence>
<feature type="signal peptide" evidence="10">
    <location>
        <begin position="1"/>
        <end position="24"/>
    </location>
</feature>
<dbReference type="PANTHER" id="PTHR30347">
    <property type="entry name" value="POTASSIUM CHANNEL RELATED"/>
    <property type="match status" value="1"/>
</dbReference>
<dbReference type="RefSeq" id="WP_210223123.1">
    <property type="nucleotide sequence ID" value="NZ_CP072801.1"/>
</dbReference>
<dbReference type="EMBL" id="CP072801">
    <property type="protein sequence ID" value="QTR46801.1"/>
    <property type="molecule type" value="Genomic_DNA"/>
</dbReference>
<keyword evidence="6 9" id="KW-0472">Membrane</keyword>
<keyword evidence="10" id="KW-0732">Signal</keyword>
<feature type="domain" description="Mechanosensitive ion channel MscS" evidence="11">
    <location>
        <begin position="593"/>
        <end position="658"/>
    </location>
</feature>
<dbReference type="InterPro" id="IPR010920">
    <property type="entry name" value="LSM_dom_sf"/>
</dbReference>
<organism evidence="13 14">
    <name type="scientific">Thiothrix litoralis</name>
    <dbReference type="NCBI Taxonomy" id="2891210"/>
    <lineage>
        <taxon>Bacteria</taxon>
        <taxon>Pseudomonadati</taxon>
        <taxon>Pseudomonadota</taxon>
        <taxon>Gammaproteobacteria</taxon>
        <taxon>Thiotrichales</taxon>
        <taxon>Thiotrichaceae</taxon>
        <taxon>Thiothrix</taxon>
    </lineage>
</organism>
<keyword evidence="4 9" id="KW-0812">Transmembrane</keyword>
<evidence type="ECO:0000256" key="2">
    <source>
        <dbReference type="ARBA" id="ARBA00008017"/>
    </source>
</evidence>
<feature type="transmembrane region" description="Helical" evidence="9">
    <location>
        <begin position="375"/>
        <end position="396"/>
    </location>
</feature>
<evidence type="ECO:0000256" key="1">
    <source>
        <dbReference type="ARBA" id="ARBA00004651"/>
    </source>
</evidence>
<dbReference type="SUPFAM" id="SSF82689">
    <property type="entry name" value="Mechanosensitive channel protein MscS (YggB), C-terminal domain"/>
    <property type="match status" value="1"/>
</dbReference>
<feature type="coiled-coil region" evidence="7">
    <location>
        <begin position="27"/>
        <end position="61"/>
    </location>
</feature>